<proteinExistence type="predicted"/>
<organism evidence="6 7">
    <name type="scientific">Marinilabilia salmonicolor</name>
    <dbReference type="NCBI Taxonomy" id="989"/>
    <lineage>
        <taxon>Bacteria</taxon>
        <taxon>Pseudomonadati</taxon>
        <taxon>Bacteroidota</taxon>
        <taxon>Bacteroidia</taxon>
        <taxon>Marinilabiliales</taxon>
        <taxon>Marinilabiliaceae</taxon>
        <taxon>Marinilabilia</taxon>
    </lineage>
</organism>
<protein>
    <submittedName>
        <fullName evidence="6">Tetratricopeptide repeat protein</fullName>
    </submittedName>
</protein>
<evidence type="ECO:0000313" key="7">
    <source>
        <dbReference type="Proteomes" id="UP000252733"/>
    </source>
</evidence>
<feature type="repeat" description="TPR" evidence="3">
    <location>
        <begin position="258"/>
        <end position="291"/>
    </location>
</feature>
<evidence type="ECO:0000256" key="3">
    <source>
        <dbReference type="PROSITE-ProRule" id="PRU00339"/>
    </source>
</evidence>
<feature type="chain" id="PRO_5030056667" evidence="5">
    <location>
        <begin position="20"/>
        <end position="383"/>
    </location>
</feature>
<feature type="signal peptide" evidence="5">
    <location>
        <begin position="1"/>
        <end position="19"/>
    </location>
</feature>
<dbReference type="Proteomes" id="UP000252733">
    <property type="component" value="Unassembled WGS sequence"/>
</dbReference>
<keyword evidence="2 3" id="KW-0802">TPR repeat</keyword>
<keyword evidence="1" id="KW-0677">Repeat</keyword>
<comment type="caution">
    <text evidence="6">The sequence shown here is derived from an EMBL/GenBank/DDBJ whole genome shotgun (WGS) entry which is preliminary data.</text>
</comment>
<evidence type="ECO:0000256" key="4">
    <source>
        <dbReference type="SAM" id="Coils"/>
    </source>
</evidence>
<dbReference type="EMBL" id="QPIZ01000003">
    <property type="protein sequence ID" value="RCW38614.1"/>
    <property type="molecule type" value="Genomic_DNA"/>
</dbReference>
<keyword evidence="7" id="KW-1185">Reference proteome</keyword>
<keyword evidence="5" id="KW-0732">Signal</keyword>
<keyword evidence="4" id="KW-0175">Coiled coil</keyword>
<dbReference type="PROSITE" id="PS50005">
    <property type="entry name" value="TPR"/>
    <property type="match status" value="1"/>
</dbReference>
<dbReference type="PANTHER" id="PTHR44858:SF1">
    <property type="entry name" value="UDP-N-ACETYLGLUCOSAMINE--PEPTIDE N-ACETYLGLUCOSAMINYLTRANSFERASE SPINDLY-RELATED"/>
    <property type="match status" value="1"/>
</dbReference>
<dbReference type="STRING" id="1168289.GCA_000259075_01012"/>
<dbReference type="SUPFAM" id="SSF48452">
    <property type="entry name" value="TPR-like"/>
    <property type="match status" value="1"/>
</dbReference>
<feature type="coiled-coil region" evidence="4">
    <location>
        <begin position="264"/>
        <end position="291"/>
    </location>
</feature>
<evidence type="ECO:0000256" key="1">
    <source>
        <dbReference type="ARBA" id="ARBA00022737"/>
    </source>
</evidence>
<reference evidence="6 7" key="1">
    <citation type="submission" date="2018-07" db="EMBL/GenBank/DDBJ databases">
        <title>Freshwater and sediment microbial communities from various areas in North America, analyzing microbe dynamics in response to fracking.</title>
        <authorList>
            <person name="Lamendella R."/>
        </authorList>
    </citation>
    <scope>NUCLEOTIDE SEQUENCE [LARGE SCALE GENOMIC DNA]</scope>
    <source>
        <strain evidence="6 7">160A</strain>
    </source>
</reference>
<dbReference type="InterPro" id="IPR019734">
    <property type="entry name" value="TPR_rpt"/>
</dbReference>
<evidence type="ECO:0000256" key="5">
    <source>
        <dbReference type="SAM" id="SignalP"/>
    </source>
</evidence>
<evidence type="ECO:0000313" key="6">
    <source>
        <dbReference type="EMBL" id="RCW38614.1"/>
    </source>
</evidence>
<name>A0A2T0XM44_9BACT</name>
<dbReference type="PANTHER" id="PTHR44858">
    <property type="entry name" value="TETRATRICOPEPTIDE REPEAT PROTEIN 6"/>
    <property type="match status" value="1"/>
</dbReference>
<gene>
    <name evidence="6" type="ORF">DFO77_10379</name>
</gene>
<accession>A0A2T0XM44</accession>
<dbReference type="RefSeq" id="WP_106152987.1">
    <property type="nucleotide sequence ID" value="NZ_PVTS01000007.1"/>
</dbReference>
<sequence>MKKLLFVALALFVGAGVYAQKGKVNAAEAYIDNGDLEAAEERLEDAYTHKRSADWPKTYIVAAKLETAKYKKSKDIQDLKDAVDHYMKAIELDKADKGRFENEIKVALTFFVNELTNAGIEGFNEQNYENAMVAFENVLKVNDLEMFQKENPTVDTAIIYNTALAAYNAKNWDKASEYLEESIEYSYGGGDAVLLLHQVYGTMQDSTKMAENLQTGFEKYPEDDRLLTQLINYYLETKQNDAAKAYLNQAIEKDPENATYYYARGVLADQAKNYENAIEDYKKALELQEDYFDALYNLGVIYYNKAIEQMNVANDETDHAKFQKEKAKADELFKTSLPYMEKAHEAKPEEISVLESLKGLYYRFEMMDKYDEVDAKIKALRGE</sequence>
<dbReference type="InterPro" id="IPR050498">
    <property type="entry name" value="Ycf3"/>
</dbReference>
<dbReference type="OrthoDB" id="739506at2"/>
<dbReference type="AlphaFoldDB" id="A0A2T0XM44"/>
<evidence type="ECO:0000256" key="2">
    <source>
        <dbReference type="ARBA" id="ARBA00022803"/>
    </source>
</evidence>
<dbReference type="SMART" id="SM00028">
    <property type="entry name" value="TPR"/>
    <property type="match status" value="5"/>
</dbReference>
<dbReference type="Pfam" id="PF13181">
    <property type="entry name" value="TPR_8"/>
    <property type="match status" value="1"/>
</dbReference>
<dbReference type="InterPro" id="IPR011990">
    <property type="entry name" value="TPR-like_helical_dom_sf"/>
</dbReference>
<dbReference type="Pfam" id="PF13414">
    <property type="entry name" value="TPR_11"/>
    <property type="match status" value="1"/>
</dbReference>
<dbReference type="Gene3D" id="1.25.40.10">
    <property type="entry name" value="Tetratricopeptide repeat domain"/>
    <property type="match status" value="2"/>
</dbReference>